<name>A0A5A8DKN5_CAFRO</name>
<dbReference type="Proteomes" id="UP000324907">
    <property type="component" value="Unassembled WGS sequence"/>
</dbReference>
<dbReference type="CDD" id="cd00519">
    <property type="entry name" value="Lipase_3"/>
    <property type="match status" value="1"/>
</dbReference>
<dbReference type="PANTHER" id="PTHR45856:SF25">
    <property type="entry name" value="FUNGAL LIPASE-LIKE DOMAIN-CONTAINING PROTEIN"/>
    <property type="match status" value="1"/>
</dbReference>
<dbReference type="EMBL" id="VLTL01000048">
    <property type="protein sequence ID" value="KAA0165224.1"/>
    <property type="molecule type" value="Genomic_DNA"/>
</dbReference>
<evidence type="ECO:0000313" key="3">
    <source>
        <dbReference type="EMBL" id="KAA0152608.1"/>
    </source>
</evidence>
<dbReference type="InterPro" id="IPR029058">
    <property type="entry name" value="AB_hydrolase_fold"/>
</dbReference>
<dbReference type="EMBL" id="VLTM01000033">
    <property type="protein sequence ID" value="KAA0161715.1"/>
    <property type="molecule type" value="Genomic_DNA"/>
</dbReference>
<dbReference type="Pfam" id="PF01764">
    <property type="entry name" value="Lipase_3"/>
    <property type="match status" value="1"/>
</dbReference>
<dbReference type="Proteomes" id="UP000323011">
    <property type="component" value="Unassembled WGS sequence"/>
</dbReference>
<dbReference type="EMBL" id="VLTN01000020">
    <property type="protein sequence ID" value="KAA0152608.1"/>
    <property type="molecule type" value="Genomic_DNA"/>
</dbReference>
<dbReference type="InterPro" id="IPR051218">
    <property type="entry name" value="Sec_MonoDiacylglyc_Lipase"/>
</dbReference>
<evidence type="ECO:0000313" key="8">
    <source>
        <dbReference type="Proteomes" id="UP000323011"/>
    </source>
</evidence>
<dbReference type="OMA" id="CTRCECT"/>
<keyword evidence="8" id="KW-1185">Reference proteome</keyword>
<evidence type="ECO:0000313" key="10">
    <source>
        <dbReference type="Proteomes" id="UP000325113"/>
    </source>
</evidence>
<dbReference type="Proteomes" id="UP000325113">
    <property type="component" value="Unassembled WGS sequence"/>
</dbReference>
<feature type="domain" description="Fungal lipase-type" evidence="2">
    <location>
        <begin position="90"/>
        <end position="224"/>
    </location>
</feature>
<evidence type="ECO:0000259" key="2">
    <source>
        <dbReference type="Pfam" id="PF01764"/>
    </source>
</evidence>
<sequence length="300" mass="32135">MRAGTAQICLVVAASLAAAVSGASFSLSDAKQFVYLAGAAYCDASSLKSWTCGRACSGPLPAVPGSITVVQNRTMDLQAFVGKLEDGRAIVSFRGTRPTKIQDWVTDLKSAFKTDWTGPGCPSCRVAKGFYEAYLALAPDIKVALHGLNAGTVVVTGHSLGASMAGIAMMDLYASGFNLAPAHYTFGQPRDGDEVYASTFNSVLGTSRLFRVVHYKDIVPHLPMHWMGFHHTPREVWFNKDQTSHTVCDGTGEDPNCSDSLTIATSISDHLNYLDLPISRLCGTEATNGTAFEEDLPRED</sequence>
<feature type="signal peptide" evidence="1">
    <location>
        <begin position="1"/>
        <end position="22"/>
    </location>
</feature>
<dbReference type="PANTHER" id="PTHR45856">
    <property type="entry name" value="ALPHA/BETA-HYDROLASES SUPERFAMILY PROTEIN"/>
    <property type="match status" value="1"/>
</dbReference>
<accession>A0A5A8DKN5</accession>
<evidence type="ECO:0000313" key="9">
    <source>
        <dbReference type="Proteomes" id="UP000324907"/>
    </source>
</evidence>
<evidence type="ECO:0000313" key="7">
    <source>
        <dbReference type="Proteomes" id="UP000322899"/>
    </source>
</evidence>
<feature type="chain" id="PRO_5033472947" description="Fungal lipase-type domain-containing protein" evidence="1">
    <location>
        <begin position="23"/>
        <end position="300"/>
    </location>
</feature>
<evidence type="ECO:0000313" key="6">
    <source>
        <dbReference type="EMBL" id="KAA0170640.1"/>
    </source>
</evidence>
<dbReference type="Proteomes" id="UP000322899">
    <property type="component" value="Unassembled WGS sequence"/>
</dbReference>
<dbReference type="AlphaFoldDB" id="A0A5A8DKN5"/>
<dbReference type="EMBL" id="VLTO01000059">
    <property type="protein sequence ID" value="KAA0170640.1"/>
    <property type="molecule type" value="Genomic_DNA"/>
</dbReference>
<comment type="caution">
    <text evidence="5">The sequence shown here is derived from an EMBL/GenBank/DDBJ whole genome shotgun (WGS) entry which is preliminary data.</text>
</comment>
<dbReference type="InterPro" id="IPR002921">
    <property type="entry name" value="Fungal_lipase-type"/>
</dbReference>
<proteinExistence type="predicted"/>
<evidence type="ECO:0000256" key="1">
    <source>
        <dbReference type="SAM" id="SignalP"/>
    </source>
</evidence>
<gene>
    <name evidence="6" type="ORF">FNF27_06528</name>
    <name evidence="5" type="ORF">FNF28_03505</name>
    <name evidence="3" type="ORF">FNF29_03835</name>
    <name evidence="4" type="ORF">FNF31_03658</name>
</gene>
<dbReference type="OrthoDB" id="426718at2759"/>
<evidence type="ECO:0000313" key="4">
    <source>
        <dbReference type="EMBL" id="KAA0161715.1"/>
    </source>
</evidence>
<evidence type="ECO:0000313" key="5">
    <source>
        <dbReference type="EMBL" id="KAA0165224.1"/>
    </source>
</evidence>
<dbReference type="GO" id="GO:0006629">
    <property type="term" value="P:lipid metabolic process"/>
    <property type="evidence" value="ECO:0007669"/>
    <property type="project" value="InterPro"/>
</dbReference>
<dbReference type="Gene3D" id="3.40.50.1820">
    <property type="entry name" value="alpha/beta hydrolase"/>
    <property type="match status" value="1"/>
</dbReference>
<protein>
    <recommendedName>
        <fullName evidence="2">Fungal lipase-type domain-containing protein</fullName>
    </recommendedName>
</protein>
<organism evidence="5 9">
    <name type="scientific">Cafeteria roenbergensis</name>
    <name type="common">Marine flagellate</name>
    <dbReference type="NCBI Taxonomy" id="33653"/>
    <lineage>
        <taxon>Eukaryota</taxon>
        <taxon>Sar</taxon>
        <taxon>Stramenopiles</taxon>
        <taxon>Bigyra</taxon>
        <taxon>Opalozoa</taxon>
        <taxon>Bicosoecida</taxon>
        <taxon>Cafeteriaceae</taxon>
        <taxon>Cafeteria</taxon>
    </lineage>
</organism>
<reference evidence="7 8" key="1">
    <citation type="submission" date="2019-07" db="EMBL/GenBank/DDBJ databases">
        <title>Genomes of Cafeteria roenbergensis.</title>
        <authorList>
            <person name="Fischer M.G."/>
            <person name="Hackl T."/>
            <person name="Roman M."/>
        </authorList>
    </citation>
    <scope>NUCLEOTIDE SEQUENCE [LARGE SCALE GENOMIC DNA]</scope>
    <source>
        <strain evidence="3 8">BVI</strain>
        <strain evidence="4 10">Cflag</strain>
        <strain evidence="6 7">E4-10P</strain>
        <strain evidence="5 9">RCC970-E3</strain>
    </source>
</reference>
<keyword evidence="1" id="KW-0732">Signal</keyword>
<dbReference type="SUPFAM" id="SSF53474">
    <property type="entry name" value="alpha/beta-Hydrolases"/>
    <property type="match status" value="1"/>
</dbReference>